<evidence type="ECO:0000256" key="1">
    <source>
        <dbReference type="ARBA" id="ARBA00023015"/>
    </source>
</evidence>
<evidence type="ECO:0000259" key="5">
    <source>
        <dbReference type="PROSITE" id="PS50977"/>
    </source>
</evidence>
<keyword evidence="1" id="KW-0805">Transcription regulation</keyword>
<dbReference type="InterPro" id="IPR009057">
    <property type="entry name" value="Homeodomain-like_sf"/>
</dbReference>
<proteinExistence type="predicted"/>
<evidence type="ECO:0000256" key="3">
    <source>
        <dbReference type="ARBA" id="ARBA00023163"/>
    </source>
</evidence>
<evidence type="ECO:0000256" key="2">
    <source>
        <dbReference type="ARBA" id="ARBA00023125"/>
    </source>
</evidence>
<dbReference type="SUPFAM" id="SSF46689">
    <property type="entry name" value="Homeodomain-like"/>
    <property type="match status" value="1"/>
</dbReference>
<dbReference type="RefSeq" id="WP_204633728.1">
    <property type="nucleotide sequence ID" value="NZ_BSOC01000001.1"/>
</dbReference>
<reference evidence="6" key="1">
    <citation type="submission" date="2020-10" db="EMBL/GenBank/DDBJ databases">
        <title>Phylogeny of dyella-like bacteria.</title>
        <authorList>
            <person name="Fu J."/>
        </authorList>
    </citation>
    <scope>NUCLEOTIDE SEQUENCE</scope>
    <source>
        <strain evidence="6">DHON07</strain>
    </source>
</reference>
<comment type="caution">
    <text evidence="6">The sequence shown here is derived from an EMBL/GenBank/DDBJ whole genome shotgun (WGS) entry which is preliminary data.</text>
</comment>
<dbReference type="EMBL" id="JADIKF010000040">
    <property type="protein sequence ID" value="MBM7132211.1"/>
    <property type="molecule type" value="Genomic_DNA"/>
</dbReference>
<dbReference type="PROSITE" id="PS50977">
    <property type="entry name" value="HTH_TETR_2"/>
    <property type="match status" value="1"/>
</dbReference>
<name>A0ABS2KM34_9GAMM</name>
<keyword evidence="7" id="KW-1185">Reference proteome</keyword>
<dbReference type="InterPro" id="IPR011075">
    <property type="entry name" value="TetR_C"/>
</dbReference>
<protein>
    <submittedName>
        <fullName evidence="6">TetR/AcrR family transcriptional regulator</fullName>
    </submittedName>
</protein>
<evidence type="ECO:0000313" key="7">
    <source>
        <dbReference type="Proteomes" id="UP001430193"/>
    </source>
</evidence>
<dbReference type="Pfam" id="PF16925">
    <property type="entry name" value="TetR_C_13"/>
    <property type="match status" value="1"/>
</dbReference>
<feature type="domain" description="HTH tetR-type" evidence="5">
    <location>
        <begin position="15"/>
        <end position="75"/>
    </location>
</feature>
<organism evidence="6 7">
    <name type="scientific">Dyella mobilis</name>
    <dbReference type="NCBI Taxonomy" id="1849582"/>
    <lineage>
        <taxon>Bacteria</taxon>
        <taxon>Pseudomonadati</taxon>
        <taxon>Pseudomonadota</taxon>
        <taxon>Gammaproteobacteria</taxon>
        <taxon>Lysobacterales</taxon>
        <taxon>Rhodanobacteraceae</taxon>
        <taxon>Dyella</taxon>
    </lineage>
</organism>
<evidence type="ECO:0000256" key="4">
    <source>
        <dbReference type="PROSITE-ProRule" id="PRU00335"/>
    </source>
</evidence>
<dbReference type="Proteomes" id="UP001430193">
    <property type="component" value="Unassembled WGS sequence"/>
</dbReference>
<feature type="DNA-binding region" description="H-T-H motif" evidence="4">
    <location>
        <begin position="38"/>
        <end position="57"/>
    </location>
</feature>
<dbReference type="Pfam" id="PF00440">
    <property type="entry name" value="TetR_N"/>
    <property type="match status" value="1"/>
</dbReference>
<keyword evidence="2 4" id="KW-0238">DNA-binding</keyword>
<dbReference type="Gene3D" id="1.10.10.60">
    <property type="entry name" value="Homeodomain-like"/>
    <property type="match status" value="1"/>
</dbReference>
<evidence type="ECO:0000313" key="6">
    <source>
        <dbReference type="EMBL" id="MBM7132211.1"/>
    </source>
</evidence>
<gene>
    <name evidence="6" type="ORF">ISS99_21995</name>
</gene>
<keyword evidence="3" id="KW-0804">Transcription</keyword>
<dbReference type="PANTHER" id="PTHR47506">
    <property type="entry name" value="TRANSCRIPTIONAL REGULATORY PROTEIN"/>
    <property type="match status" value="1"/>
</dbReference>
<dbReference type="SUPFAM" id="SSF48498">
    <property type="entry name" value="Tetracyclin repressor-like, C-terminal domain"/>
    <property type="match status" value="1"/>
</dbReference>
<sequence>MVQKEAKKPRGRPRAYDPAQALAGAQETFWRQGYSATSLDDLSEATGMNRPSLYAAFGDKRALYLAAMDDYVAAAQHAMGETLSSDAPLEQALLQVCDLALGLYFPAQGGARGCFLIGTSLAEAMNDDEVREKLHAALTGFDDAFEARFKRARKQGEIAANTKPAVLAKLASAIIHTLALRSRTGDTRASLRATAVAGIKMICAAS</sequence>
<dbReference type="Gene3D" id="1.10.357.10">
    <property type="entry name" value="Tetracycline Repressor, domain 2"/>
    <property type="match status" value="1"/>
</dbReference>
<accession>A0ABS2KM34</accession>
<dbReference type="PANTHER" id="PTHR47506:SF1">
    <property type="entry name" value="HTH-TYPE TRANSCRIPTIONAL REGULATOR YJDC"/>
    <property type="match status" value="1"/>
</dbReference>
<dbReference type="InterPro" id="IPR036271">
    <property type="entry name" value="Tet_transcr_reg_TetR-rel_C_sf"/>
</dbReference>
<dbReference type="InterPro" id="IPR001647">
    <property type="entry name" value="HTH_TetR"/>
</dbReference>